<name>A0A0U5ASL2_9BACT</name>
<accession>A0A0U5ASL2</accession>
<gene>
    <name evidence="4" type="ORF">THC_1573</name>
</gene>
<feature type="domain" description="UspA" evidence="3">
    <location>
        <begin position="4"/>
        <end position="143"/>
    </location>
</feature>
<dbReference type="Proteomes" id="UP000068196">
    <property type="component" value="Chromosome"/>
</dbReference>
<sequence>MVEIKKILLPVDFSDVAPVVAKWAKDFAKQLKAKIILAYILEDLTAYEGIYVDIKTLTELENTLYEGAKKSMEDFLKENFSDFPEVEPVIEKGDVVETLINLAKEKGADLIIMGTHGRKGLDKILFGSVAEGVVKNSPIPVITINPYRAGLLTVEEPALEPEIA</sequence>
<dbReference type="InterPro" id="IPR006016">
    <property type="entry name" value="UspA"/>
</dbReference>
<dbReference type="PANTHER" id="PTHR46268:SF22">
    <property type="entry name" value="SENSOR PROTEIN KDPD-RELATED"/>
    <property type="match status" value="1"/>
</dbReference>
<dbReference type="PRINTS" id="PR01438">
    <property type="entry name" value="UNVRSLSTRESS"/>
</dbReference>
<dbReference type="RefSeq" id="WP_068515766.1">
    <property type="nucleotide sequence ID" value="NZ_AP014945.1"/>
</dbReference>
<dbReference type="AlphaFoldDB" id="A0A0U5ASL2"/>
<dbReference type="OrthoDB" id="9788959at2"/>
<dbReference type="EMBL" id="AP014945">
    <property type="protein sequence ID" value="BAU23937.1"/>
    <property type="molecule type" value="Genomic_DNA"/>
</dbReference>
<dbReference type="InterPro" id="IPR006015">
    <property type="entry name" value="Universal_stress_UspA"/>
</dbReference>
<dbReference type="PATRIC" id="fig|1653476.3.peg.1635"/>
<evidence type="ECO:0000313" key="4">
    <source>
        <dbReference type="EMBL" id="BAU23937.1"/>
    </source>
</evidence>
<comment type="subcellular location">
    <subcellularLocation>
        <location evidence="2">Cytoplasm</location>
    </subcellularLocation>
</comment>
<reference evidence="4 5" key="1">
    <citation type="journal article" date="2016" name="Int. J. Syst. Evol. Microbiol.">
        <title>Caldimicrobium thiodismutans sp. nov., a sulfur-disproportionating bacterium isolated from a hot spring, and emended description of the genus Caldimicrobium.</title>
        <authorList>
            <person name="Kojima H."/>
            <person name="Umezawa K."/>
            <person name="Fukui M."/>
        </authorList>
    </citation>
    <scope>NUCLEOTIDE SEQUENCE [LARGE SCALE GENOMIC DNA]</scope>
    <source>
        <strain evidence="4 5">TF1</strain>
    </source>
</reference>
<dbReference type="Gene3D" id="3.40.50.620">
    <property type="entry name" value="HUPs"/>
    <property type="match status" value="1"/>
</dbReference>
<keyword evidence="5" id="KW-1185">Reference proteome</keyword>
<organism evidence="4 5">
    <name type="scientific">Caldimicrobium thiodismutans</name>
    <dbReference type="NCBI Taxonomy" id="1653476"/>
    <lineage>
        <taxon>Bacteria</taxon>
        <taxon>Pseudomonadati</taxon>
        <taxon>Thermodesulfobacteriota</taxon>
        <taxon>Thermodesulfobacteria</taxon>
        <taxon>Thermodesulfobacteriales</taxon>
        <taxon>Thermodesulfobacteriaceae</taxon>
        <taxon>Caldimicrobium</taxon>
    </lineage>
</organism>
<evidence type="ECO:0000313" key="5">
    <source>
        <dbReference type="Proteomes" id="UP000068196"/>
    </source>
</evidence>
<dbReference type="PANTHER" id="PTHR46268">
    <property type="entry name" value="STRESS RESPONSE PROTEIN NHAX"/>
    <property type="match status" value="1"/>
</dbReference>
<dbReference type="PIRSF" id="PIRSF006276">
    <property type="entry name" value="UspA"/>
    <property type="match status" value="1"/>
</dbReference>
<proteinExistence type="inferred from homology"/>
<evidence type="ECO:0000259" key="3">
    <source>
        <dbReference type="Pfam" id="PF00582"/>
    </source>
</evidence>
<dbReference type="GO" id="GO:0005737">
    <property type="term" value="C:cytoplasm"/>
    <property type="evidence" value="ECO:0007669"/>
    <property type="project" value="UniProtKB-SubCell"/>
</dbReference>
<protein>
    <recommendedName>
        <fullName evidence="2">Universal stress protein</fullName>
    </recommendedName>
</protein>
<keyword evidence="2" id="KW-0963">Cytoplasm</keyword>
<dbReference type="SUPFAM" id="SSF52402">
    <property type="entry name" value="Adenine nucleotide alpha hydrolases-like"/>
    <property type="match status" value="1"/>
</dbReference>
<comment type="similarity">
    <text evidence="1 2">Belongs to the universal stress protein A family.</text>
</comment>
<dbReference type="CDD" id="cd00293">
    <property type="entry name" value="USP-like"/>
    <property type="match status" value="1"/>
</dbReference>
<dbReference type="Pfam" id="PF00582">
    <property type="entry name" value="Usp"/>
    <property type="match status" value="1"/>
</dbReference>
<dbReference type="STRING" id="1653476.THC_1573"/>
<dbReference type="InterPro" id="IPR014729">
    <property type="entry name" value="Rossmann-like_a/b/a_fold"/>
</dbReference>
<evidence type="ECO:0000256" key="2">
    <source>
        <dbReference type="PIRNR" id="PIRNR006276"/>
    </source>
</evidence>
<evidence type="ECO:0000256" key="1">
    <source>
        <dbReference type="ARBA" id="ARBA00008791"/>
    </source>
</evidence>
<dbReference type="KEGG" id="cthi:THC_1573"/>
<reference evidence="5" key="2">
    <citation type="journal article" date="2016" name="Int. J. Syst. Evol. Microbiol.">
        <title>Caldimicrobium thiodismutans sp. nov., a sulfur-disproportionating bacterium isolated from a hot spring.</title>
        <authorList>
            <person name="Kojima H."/>
            <person name="Umezawa K."/>
            <person name="Fukui M."/>
        </authorList>
    </citation>
    <scope>NUCLEOTIDE SEQUENCE [LARGE SCALE GENOMIC DNA]</scope>
    <source>
        <strain evidence="5">TF1</strain>
    </source>
</reference>